<feature type="region of interest" description="Disordered" evidence="7">
    <location>
        <begin position="534"/>
        <end position="553"/>
    </location>
</feature>
<feature type="region of interest" description="Disordered" evidence="7">
    <location>
        <begin position="298"/>
        <end position="317"/>
    </location>
</feature>
<dbReference type="InterPro" id="IPR008917">
    <property type="entry name" value="TF_DNA-bd_sf"/>
</dbReference>
<feature type="region of interest" description="Disordered" evidence="7">
    <location>
        <begin position="141"/>
        <end position="160"/>
    </location>
</feature>
<dbReference type="SUPFAM" id="SSF47454">
    <property type="entry name" value="A DNA-binding domain in eukaryotic transcription factors"/>
    <property type="match status" value="1"/>
</dbReference>
<evidence type="ECO:0000256" key="1">
    <source>
        <dbReference type="ARBA" id="ARBA00008157"/>
    </source>
</evidence>
<accession>A0A0P7VZR6</accession>
<keyword evidence="3" id="KW-0238">DNA-binding</keyword>
<dbReference type="STRING" id="113540.ENSSFOP00015050585"/>
<dbReference type="PROSITE" id="PS00036">
    <property type="entry name" value="BZIP_BASIC"/>
    <property type="match status" value="1"/>
</dbReference>
<keyword evidence="6" id="KW-0539">Nucleus</keyword>
<sequence>MSPTELARAHLFAAIFSKDMELIDILWRQDIDLGAEREVFDYSHRQKEHELRRQRELEEEERQQRLREQEKALLAQLQLDEETGEFVPRPLPTAQPGPVAAQTAVFAEDGGDTLSFDECMQLLEETFPLVETIEAAPPALETSVTPQSDSSPGMMGPPPASLLSAVQSTQKPLPDLEQAWMELLSIPELQQCLSMNMDEMLETSAYPTSNISPSVQESDYPFYTPKLTDVVASPAEAGPPPAYQDTFEGSFAAIAPPENLSQMTLKASDVNAAFNVDSFCDMFYPDLTNANAKKPSALAADGNESGPLAEVQDEPANPMEIPEFALSEGFEDKKAEVMAEFPDSDSGLSLDASPSGCSPQKSAFGDGSFGYSDSDMEEMDSNPGSMQSEYAEMFPSSFGADGFQGDSSIAAQPSPSQEPNVKHTKTESVDGVGHSKPPFAKDKQKRRAESRLSRDEQRAKALQIPFTVDLIINLPVDDFNEMMSKHQLNEAQLALVRDIRRRGKNKVAAQNCRKRKMESIAGLESELDSLREEKERLQREKAENDSSLRRAKQQLSSLYQEVFGMLRDEEGRPYSPSEYSLQQSSDGNVFLVPRIKKTSAKSSSK</sequence>
<keyword evidence="2" id="KW-0805">Transcription regulation</keyword>
<dbReference type="PROSITE" id="PS50217">
    <property type="entry name" value="BZIP"/>
    <property type="match status" value="1"/>
</dbReference>
<feature type="domain" description="BZIP" evidence="8">
    <location>
        <begin position="495"/>
        <end position="558"/>
    </location>
</feature>
<organism evidence="9 10">
    <name type="scientific">Scleropages formosus</name>
    <name type="common">Asian bonytongue</name>
    <name type="synonym">Osteoglossum formosum</name>
    <dbReference type="NCBI Taxonomy" id="113540"/>
    <lineage>
        <taxon>Eukaryota</taxon>
        <taxon>Metazoa</taxon>
        <taxon>Chordata</taxon>
        <taxon>Craniata</taxon>
        <taxon>Vertebrata</taxon>
        <taxon>Euteleostomi</taxon>
        <taxon>Actinopterygii</taxon>
        <taxon>Neopterygii</taxon>
        <taxon>Teleostei</taxon>
        <taxon>Osteoglossocephala</taxon>
        <taxon>Osteoglossomorpha</taxon>
        <taxon>Osteoglossiformes</taxon>
        <taxon>Osteoglossidae</taxon>
        <taxon>Scleropages</taxon>
    </lineage>
</organism>
<dbReference type="PANTHER" id="PTHR24411">
    <property type="entry name" value="NUCLEAR FACTOR ERYTHROID 2-RELATED FACTOR"/>
    <property type="match status" value="1"/>
</dbReference>
<dbReference type="InterPro" id="IPR004826">
    <property type="entry name" value="bZIP_Maf"/>
</dbReference>
<evidence type="ECO:0000256" key="6">
    <source>
        <dbReference type="ARBA" id="ARBA00023242"/>
    </source>
</evidence>
<proteinExistence type="inferred from homology"/>
<dbReference type="GO" id="GO:0000978">
    <property type="term" value="F:RNA polymerase II cis-regulatory region sequence-specific DNA binding"/>
    <property type="evidence" value="ECO:0007669"/>
    <property type="project" value="InterPro"/>
</dbReference>
<reference evidence="9 10" key="1">
    <citation type="submission" date="2015-08" db="EMBL/GenBank/DDBJ databases">
        <title>The genome of the Asian arowana (Scleropages formosus).</title>
        <authorList>
            <person name="Tan M.H."/>
            <person name="Gan H.M."/>
            <person name="Croft L.J."/>
            <person name="Austin C.M."/>
        </authorList>
    </citation>
    <scope>NUCLEOTIDE SEQUENCE [LARGE SCALE GENOMIC DNA]</scope>
    <source>
        <strain evidence="9">Aro1</strain>
    </source>
</reference>
<evidence type="ECO:0000313" key="9">
    <source>
        <dbReference type="EMBL" id="KPP79572.1"/>
    </source>
</evidence>
<dbReference type="Pfam" id="PF03131">
    <property type="entry name" value="bZIP_Maf"/>
    <property type="match status" value="1"/>
</dbReference>
<dbReference type="InterPro" id="IPR004827">
    <property type="entry name" value="bZIP"/>
</dbReference>
<dbReference type="SMART" id="SM00338">
    <property type="entry name" value="BRLZ"/>
    <property type="match status" value="1"/>
</dbReference>
<dbReference type="Gene3D" id="1.10.880.10">
    <property type="entry name" value="Transcription factor, Skn-1-like, DNA-binding domain"/>
    <property type="match status" value="1"/>
</dbReference>
<dbReference type="GO" id="GO:0005634">
    <property type="term" value="C:nucleus"/>
    <property type="evidence" value="ECO:0007669"/>
    <property type="project" value="TreeGrafter"/>
</dbReference>
<dbReference type="EMBL" id="JARO02000177">
    <property type="protein sequence ID" value="KPP79572.1"/>
    <property type="molecule type" value="Genomic_DNA"/>
</dbReference>
<evidence type="ECO:0000259" key="8">
    <source>
        <dbReference type="PROSITE" id="PS50217"/>
    </source>
</evidence>
<feature type="compositionally biased region" description="Basic and acidic residues" evidence="7">
    <location>
        <begin position="534"/>
        <end position="548"/>
    </location>
</feature>
<evidence type="ECO:0000256" key="3">
    <source>
        <dbReference type="ARBA" id="ARBA00023125"/>
    </source>
</evidence>
<comment type="similarity">
    <text evidence="1">Belongs to the bZIP family. CNC subfamily.</text>
</comment>
<evidence type="ECO:0000313" key="10">
    <source>
        <dbReference type="Proteomes" id="UP000034805"/>
    </source>
</evidence>
<feature type="compositionally biased region" description="Polar residues" evidence="7">
    <location>
        <begin position="405"/>
        <end position="419"/>
    </location>
</feature>
<dbReference type="InterPro" id="IPR047167">
    <property type="entry name" value="NFE2-like"/>
</dbReference>
<dbReference type="GO" id="GO:0034599">
    <property type="term" value="P:cellular response to oxidative stress"/>
    <property type="evidence" value="ECO:0007669"/>
    <property type="project" value="TreeGrafter"/>
</dbReference>
<dbReference type="GO" id="GO:0000981">
    <property type="term" value="F:DNA-binding transcription factor activity, RNA polymerase II-specific"/>
    <property type="evidence" value="ECO:0007669"/>
    <property type="project" value="TreeGrafter"/>
</dbReference>
<feature type="compositionally biased region" description="Basic and acidic residues" evidence="7">
    <location>
        <begin position="439"/>
        <end position="457"/>
    </location>
</feature>
<evidence type="ECO:0000256" key="2">
    <source>
        <dbReference type="ARBA" id="ARBA00023015"/>
    </source>
</evidence>
<comment type="caution">
    <text evidence="9">The sequence shown here is derived from an EMBL/GenBank/DDBJ whole genome shotgun (WGS) entry which is preliminary data.</text>
</comment>
<keyword evidence="4" id="KW-0010">Activator</keyword>
<evidence type="ECO:0000256" key="4">
    <source>
        <dbReference type="ARBA" id="ARBA00023159"/>
    </source>
</evidence>
<dbReference type="CDD" id="cd14720">
    <property type="entry name" value="bZIP_NFE2-like"/>
    <property type="match status" value="1"/>
</dbReference>
<keyword evidence="5" id="KW-0804">Transcription</keyword>
<evidence type="ECO:0000256" key="5">
    <source>
        <dbReference type="ARBA" id="ARBA00023163"/>
    </source>
</evidence>
<dbReference type="AlphaFoldDB" id="A0A0P7VZR6"/>
<dbReference type="PANTHER" id="PTHR24411:SF3">
    <property type="entry name" value="NUCLEAR FACTOR ERYTHROID 2-RELATED FACTOR 2"/>
    <property type="match status" value="1"/>
</dbReference>
<protein>
    <submittedName>
        <fullName evidence="9">Nuclear factor erythroid 2-related factor 2-like</fullName>
    </submittedName>
</protein>
<evidence type="ECO:0000256" key="7">
    <source>
        <dbReference type="SAM" id="MobiDB-lite"/>
    </source>
</evidence>
<name>A0A0P7VZR6_SCLFO</name>
<dbReference type="Proteomes" id="UP000034805">
    <property type="component" value="Unassembled WGS sequence"/>
</dbReference>
<dbReference type="FunFam" id="1.10.880.10:FF:000001">
    <property type="entry name" value="Nuclear factor erythroid 2-related factor 2"/>
    <property type="match status" value="1"/>
</dbReference>
<gene>
    <name evidence="9" type="ORF">Z043_100844</name>
</gene>
<feature type="region of interest" description="Disordered" evidence="7">
    <location>
        <begin position="341"/>
        <end position="457"/>
    </location>
</feature>